<evidence type="ECO:0000256" key="1">
    <source>
        <dbReference type="ARBA" id="ARBA00005417"/>
    </source>
</evidence>
<comment type="similarity">
    <text evidence="1">Belongs to the ABC transporter superfamily.</text>
</comment>
<evidence type="ECO:0000256" key="2">
    <source>
        <dbReference type="ARBA" id="ARBA00022448"/>
    </source>
</evidence>
<evidence type="ECO:0000256" key="3">
    <source>
        <dbReference type="ARBA" id="ARBA00022741"/>
    </source>
</evidence>
<dbReference type="PANTHER" id="PTHR43776:SF7">
    <property type="entry name" value="D,D-DIPEPTIDE TRANSPORT ATP-BINDING PROTEIN DDPF-RELATED"/>
    <property type="match status" value="1"/>
</dbReference>
<proteinExistence type="inferred from homology"/>
<dbReference type="PROSITE" id="PS50893">
    <property type="entry name" value="ABC_TRANSPORTER_2"/>
    <property type="match status" value="1"/>
</dbReference>
<accession>A0ABW3VXS4</accession>
<keyword evidence="2" id="KW-0813">Transport</keyword>
<dbReference type="GO" id="GO:0005524">
    <property type="term" value="F:ATP binding"/>
    <property type="evidence" value="ECO:0007669"/>
    <property type="project" value="UniProtKB-KW"/>
</dbReference>
<dbReference type="RefSeq" id="WP_367921415.1">
    <property type="nucleotide sequence ID" value="NZ_BAABAC010000042.1"/>
</dbReference>
<dbReference type="SUPFAM" id="SSF52540">
    <property type="entry name" value="P-loop containing nucleoside triphosphate hydrolases"/>
    <property type="match status" value="1"/>
</dbReference>
<dbReference type="EMBL" id="JBHTLX010000008">
    <property type="protein sequence ID" value="MFD1247350.1"/>
    <property type="molecule type" value="Genomic_DNA"/>
</dbReference>
<dbReference type="InterPro" id="IPR027417">
    <property type="entry name" value="P-loop_NTPase"/>
</dbReference>
<feature type="domain" description="ABC transporter" evidence="5">
    <location>
        <begin position="6"/>
        <end position="245"/>
    </location>
</feature>
<dbReference type="InterPro" id="IPR017871">
    <property type="entry name" value="ABC_transporter-like_CS"/>
</dbReference>
<keyword evidence="3" id="KW-0547">Nucleotide-binding</keyword>
<dbReference type="InterPro" id="IPR003439">
    <property type="entry name" value="ABC_transporter-like_ATP-bd"/>
</dbReference>
<sequence length="316" mass="34006">MSEPILAVRDITLAYGHHVALHDFSLVLERGEGSVAIVGESGSGKTSLARAVLGLLQPREGRIEVDGADIGRLRGSAARTWRRRIQPVFQDGQEALDPRRTIGATLGEALRMAGTARRDRPARIEELLDEVDLRPDLVRRRPHELSGGQRQRVAIARALAASPDLLVLDEPTSALDVTVQARIVALLERVATTQQIQLMLITHNIALAQRLTRHTVVLFNGHQVEAGPTEEILRAPRHPYTRTLVSSTPRLWAPLPKVAPAPPAAPAGDGCAYRSRCPHADDACSVVPALVGSPGVACHHPLTTLALDAAGRNGSH</sequence>
<dbReference type="InterPro" id="IPR013563">
    <property type="entry name" value="Oligopep_ABC_C"/>
</dbReference>
<dbReference type="InterPro" id="IPR050319">
    <property type="entry name" value="ABC_transp_ATP-bind"/>
</dbReference>
<protein>
    <submittedName>
        <fullName evidence="6">ABC transporter ATP-binding protein</fullName>
    </submittedName>
</protein>
<dbReference type="InterPro" id="IPR003593">
    <property type="entry name" value="AAA+_ATPase"/>
</dbReference>
<dbReference type="SMART" id="SM00382">
    <property type="entry name" value="AAA"/>
    <property type="match status" value="1"/>
</dbReference>
<dbReference type="Pfam" id="PF00005">
    <property type="entry name" value="ABC_tran"/>
    <property type="match status" value="1"/>
</dbReference>
<dbReference type="NCBIfam" id="TIGR01727">
    <property type="entry name" value="oligo_HPY"/>
    <property type="match status" value="1"/>
</dbReference>
<keyword evidence="7" id="KW-1185">Reference proteome</keyword>
<name>A0ABW3VXS4_9ACTN</name>
<evidence type="ECO:0000256" key="4">
    <source>
        <dbReference type="ARBA" id="ARBA00022840"/>
    </source>
</evidence>
<evidence type="ECO:0000313" key="6">
    <source>
        <dbReference type="EMBL" id="MFD1247350.1"/>
    </source>
</evidence>
<comment type="caution">
    <text evidence="6">The sequence shown here is derived from an EMBL/GenBank/DDBJ whole genome shotgun (WGS) entry which is preliminary data.</text>
</comment>
<organism evidence="6 7">
    <name type="scientific">Nocardioides ginsengisoli</name>
    <dbReference type="NCBI Taxonomy" id="363868"/>
    <lineage>
        <taxon>Bacteria</taxon>
        <taxon>Bacillati</taxon>
        <taxon>Actinomycetota</taxon>
        <taxon>Actinomycetes</taxon>
        <taxon>Propionibacteriales</taxon>
        <taxon>Nocardioidaceae</taxon>
        <taxon>Nocardioides</taxon>
    </lineage>
</organism>
<dbReference type="PROSITE" id="PS00211">
    <property type="entry name" value="ABC_TRANSPORTER_1"/>
    <property type="match status" value="1"/>
</dbReference>
<evidence type="ECO:0000259" key="5">
    <source>
        <dbReference type="PROSITE" id="PS50893"/>
    </source>
</evidence>
<dbReference type="CDD" id="cd03257">
    <property type="entry name" value="ABC_NikE_OppD_transporters"/>
    <property type="match status" value="1"/>
</dbReference>
<dbReference type="Proteomes" id="UP001597229">
    <property type="component" value="Unassembled WGS sequence"/>
</dbReference>
<reference evidence="7" key="1">
    <citation type="journal article" date="2019" name="Int. J. Syst. Evol. Microbiol.">
        <title>The Global Catalogue of Microorganisms (GCM) 10K type strain sequencing project: providing services to taxonomists for standard genome sequencing and annotation.</title>
        <authorList>
            <consortium name="The Broad Institute Genomics Platform"/>
            <consortium name="The Broad Institute Genome Sequencing Center for Infectious Disease"/>
            <person name="Wu L."/>
            <person name="Ma J."/>
        </authorList>
    </citation>
    <scope>NUCLEOTIDE SEQUENCE [LARGE SCALE GENOMIC DNA]</scope>
    <source>
        <strain evidence="7">CCUG 52478</strain>
    </source>
</reference>
<evidence type="ECO:0000313" key="7">
    <source>
        <dbReference type="Proteomes" id="UP001597229"/>
    </source>
</evidence>
<keyword evidence="4 6" id="KW-0067">ATP-binding</keyword>
<dbReference type="PANTHER" id="PTHR43776">
    <property type="entry name" value="TRANSPORT ATP-BINDING PROTEIN"/>
    <property type="match status" value="1"/>
</dbReference>
<dbReference type="Gene3D" id="3.40.50.300">
    <property type="entry name" value="P-loop containing nucleotide triphosphate hydrolases"/>
    <property type="match status" value="1"/>
</dbReference>
<gene>
    <name evidence="6" type="ORF">ACFQ3F_06080</name>
</gene>
<dbReference type="Pfam" id="PF08352">
    <property type="entry name" value="oligo_HPY"/>
    <property type="match status" value="1"/>
</dbReference>